<dbReference type="AlphaFoldDB" id="A0A645FAV6"/>
<evidence type="ECO:0000256" key="5">
    <source>
        <dbReference type="ARBA" id="ARBA00022683"/>
    </source>
</evidence>
<feature type="domain" description="PTS EIIA type-1" evidence="7">
    <location>
        <begin position="1"/>
        <end position="54"/>
    </location>
</feature>
<evidence type="ECO:0000313" key="8">
    <source>
        <dbReference type="EMBL" id="MPN09593.1"/>
    </source>
</evidence>
<organism evidence="8">
    <name type="scientific">bioreactor metagenome</name>
    <dbReference type="NCBI Taxonomy" id="1076179"/>
    <lineage>
        <taxon>unclassified sequences</taxon>
        <taxon>metagenomes</taxon>
        <taxon>ecological metagenomes</taxon>
    </lineage>
</organism>
<dbReference type="Gene3D" id="2.70.70.10">
    <property type="entry name" value="Glucose Permease (Domain IIA)"/>
    <property type="match status" value="1"/>
</dbReference>
<accession>A0A645FAV6</accession>
<dbReference type="SUPFAM" id="SSF51261">
    <property type="entry name" value="Duplicated hybrid motif"/>
    <property type="match status" value="1"/>
</dbReference>
<evidence type="ECO:0000256" key="1">
    <source>
        <dbReference type="ARBA" id="ARBA00004496"/>
    </source>
</evidence>
<dbReference type="GO" id="GO:0009401">
    <property type="term" value="P:phosphoenolpyruvate-dependent sugar phosphotransferase system"/>
    <property type="evidence" value="ECO:0007669"/>
    <property type="project" value="UniProtKB-KW"/>
</dbReference>
<evidence type="ECO:0000256" key="4">
    <source>
        <dbReference type="ARBA" id="ARBA00022679"/>
    </source>
</evidence>
<dbReference type="InterPro" id="IPR050890">
    <property type="entry name" value="PTS_EIIA_component"/>
</dbReference>
<proteinExistence type="predicted"/>
<dbReference type="GO" id="GO:0005737">
    <property type="term" value="C:cytoplasm"/>
    <property type="evidence" value="ECO:0007669"/>
    <property type="project" value="UniProtKB-SubCell"/>
</dbReference>
<keyword evidence="6" id="KW-0418">Kinase</keyword>
<dbReference type="Pfam" id="PF00358">
    <property type="entry name" value="PTS_EIIA_1"/>
    <property type="match status" value="1"/>
</dbReference>
<dbReference type="PANTHER" id="PTHR45008:SF1">
    <property type="entry name" value="PTS SYSTEM GLUCOSE-SPECIFIC EIIA COMPONENT"/>
    <property type="match status" value="1"/>
</dbReference>
<protein>
    <submittedName>
        <fullName evidence="8">PTS system glucose-specific EIIA component</fullName>
    </submittedName>
</protein>
<dbReference type="PROSITE" id="PS51093">
    <property type="entry name" value="PTS_EIIA_TYPE_1"/>
    <property type="match status" value="1"/>
</dbReference>
<dbReference type="GO" id="GO:0016301">
    <property type="term" value="F:kinase activity"/>
    <property type="evidence" value="ECO:0007669"/>
    <property type="project" value="UniProtKB-KW"/>
</dbReference>
<evidence type="ECO:0000259" key="7">
    <source>
        <dbReference type="PROSITE" id="PS51093"/>
    </source>
</evidence>
<keyword evidence="3" id="KW-0762">Sugar transport</keyword>
<keyword evidence="5" id="KW-0598">Phosphotransferase system</keyword>
<dbReference type="EMBL" id="VSSQ01055708">
    <property type="protein sequence ID" value="MPN09593.1"/>
    <property type="molecule type" value="Genomic_DNA"/>
</dbReference>
<evidence type="ECO:0000256" key="3">
    <source>
        <dbReference type="ARBA" id="ARBA00022597"/>
    </source>
</evidence>
<dbReference type="InterPro" id="IPR011055">
    <property type="entry name" value="Dup_hybrid_motif"/>
</dbReference>
<reference evidence="8" key="1">
    <citation type="submission" date="2019-08" db="EMBL/GenBank/DDBJ databases">
        <authorList>
            <person name="Kucharzyk K."/>
            <person name="Murdoch R.W."/>
            <person name="Higgins S."/>
            <person name="Loffler F."/>
        </authorList>
    </citation>
    <scope>NUCLEOTIDE SEQUENCE</scope>
</reference>
<keyword evidence="2" id="KW-0813">Transport</keyword>
<dbReference type="PANTHER" id="PTHR45008">
    <property type="entry name" value="PTS SYSTEM GLUCOSE-SPECIFIC EIIA COMPONENT"/>
    <property type="match status" value="1"/>
</dbReference>
<name>A0A645FAV6_9ZZZZ</name>
<comment type="subcellular location">
    <subcellularLocation>
        <location evidence="1">Cytoplasm</location>
    </subcellularLocation>
</comment>
<sequence>MHIGMDTVELNGTGFETVVKQGDQVKAGDLLVKFDIEAIHAAGYSTVTPIVITNTDQFADVLELDQKEIISNEDFLAIVK</sequence>
<evidence type="ECO:0000256" key="2">
    <source>
        <dbReference type="ARBA" id="ARBA00022448"/>
    </source>
</evidence>
<keyword evidence="4" id="KW-0808">Transferase</keyword>
<gene>
    <name evidence="8" type="primary">crr_11</name>
    <name evidence="8" type="ORF">SDC9_156884</name>
</gene>
<evidence type="ECO:0000256" key="6">
    <source>
        <dbReference type="ARBA" id="ARBA00022777"/>
    </source>
</evidence>
<dbReference type="InterPro" id="IPR001127">
    <property type="entry name" value="PTS_EIIA_1_perm"/>
</dbReference>
<comment type="caution">
    <text evidence="8">The sequence shown here is derived from an EMBL/GenBank/DDBJ whole genome shotgun (WGS) entry which is preliminary data.</text>
</comment>